<accession>A0A1M6LQE6</accession>
<evidence type="ECO:0000256" key="1">
    <source>
        <dbReference type="ARBA" id="ARBA00022723"/>
    </source>
</evidence>
<evidence type="ECO:0000313" key="4">
    <source>
        <dbReference type="Proteomes" id="UP000238358"/>
    </source>
</evidence>
<dbReference type="OrthoDB" id="9794581at2"/>
<protein>
    <submittedName>
        <fullName evidence="3">Class II aldolase/adducin family protein</fullName>
    </submittedName>
</protein>
<dbReference type="PANTHER" id="PTHR22789">
    <property type="entry name" value="FUCULOSE PHOSPHATE ALDOLASE"/>
    <property type="match status" value="1"/>
</dbReference>
<evidence type="ECO:0000256" key="2">
    <source>
        <dbReference type="ARBA" id="ARBA00023239"/>
    </source>
</evidence>
<dbReference type="InterPro" id="IPR050197">
    <property type="entry name" value="Aldolase_class_II_sugar_metab"/>
</dbReference>
<dbReference type="Proteomes" id="UP000238358">
    <property type="component" value="Chromosome"/>
</dbReference>
<dbReference type="GO" id="GO:0016832">
    <property type="term" value="F:aldehyde-lyase activity"/>
    <property type="evidence" value="ECO:0007669"/>
    <property type="project" value="TreeGrafter"/>
</dbReference>
<sequence length="210" mass="22342">MDTKKTLCRIGAQMKEAGLVTACDGNISFRRSDGAIVITPSGVPKGELKPKHLLVVDLDGHVLEGTGKASSESALHLEIYRKRDDVKAIIHAHPITATALTVAGIPFRPDIVTEGALVLGPVPTVPYAPPGSEALALACAEAAEGADVFLMERHGAATVGQNLTQAFYRLETLETVAKMYRDSLIFAAAKDSQNNNPAAKAQPLSWYLKQ</sequence>
<keyword evidence="2" id="KW-0456">Lyase</keyword>
<dbReference type="PANTHER" id="PTHR22789:SF0">
    <property type="entry name" value="3-OXO-TETRONATE 4-PHOSPHATE DECARBOXYLASE-RELATED"/>
    <property type="match status" value="1"/>
</dbReference>
<name>A0A1M6LQE6_MEGEL</name>
<dbReference type="GO" id="GO:0046872">
    <property type="term" value="F:metal ion binding"/>
    <property type="evidence" value="ECO:0007669"/>
    <property type="project" value="UniProtKB-KW"/>
</dbReference>
<dbReference type="SUPFAM" id="SSF53639">
    <property type="entry name" value="AraD/HMP-PK domain-like"/>
    <property type="match status" value="1"/>
</dbReference>
<organism evidence="3 4">
    <name type="scientific">Megasphaera elsdenii</name>
    <dbReference type="NCBI Taxonomy" id="907"/>
    <lineage>
        <taxon>Bacteria</taxon>
        <taxon>Bacillati</taxon>
        <taxon>Bacillota</taxon>
        <taxon>Negativicutes</taxon>
        <taxon>Veillonellales</taxon>
        <taxon>Veillonellaceae</taxon>
        <taxon>Megasphaera</taxon>
    </lineage>
</organism>
<dbReference type="Pfam" id="PF00596">
    <property type="entry name" value="Aldolase_II"/>
    <property type="match status" value="1"/>
</dbReference>
<gene>
    <name evidence="3" type="ORF">C6Y28_10485</name>
</gene>
<proteinExistence type="predicted"/>
<keyword evidence="1" id="KW-0479">Metal-binding</keyword>
<dbReference type="AlphaFoldDB" id="A0A1M6LQE6"/>
<dbReference type="EMBL" id="CP027569">
    <property type="protein sequence ID" value="AVO28018.1"/>
    <property type="molecule type" value="Genomic_DNA"/>
</dbReference>
<dbReference type="GO" id="GO:0005829">
    <property type="term" value="C:cytosol"/>
    <property type="evidence" value="ECO:0007669"/>
    <property type="project" value="TreeGrafter"/>
</dbReference>
<evidence type="ECO:0000313" key="3">
    <source>
        <dbReference type="EMBL" id="AVO28018.1"/>
    </source>
</evidence>
<dbReference type="GO" id="GO:0019323">
    <property type="term" value="P:pentose catabolic process"/>
    <property type="evidence" value="ECO:0007669"/>
    <property type="project" value="TreeGrafter"/>
</dbReference>
<dbReference type="InterPro" id="IPR001303">
    <property type="entry name" value="Aldolase_II/adducin_N"/>
</dbReference>
<dbReference type="InterPro" id="IPR036409">
    <property type="entry name" value="Aldolase_II/adducin_N_sf"/>
</dbReference>
<reference evidence="3 4" key="1">
    <citation type="journal article" date="2018" name="Genome Announc.">
        <title>Complete genomes of two Megasphaera elsdenii strains, NCIMB 702410 and ATCC 25940.</title>
        <authorList>
            <person name="Hatmaker E.A."/>
            <person name="O'Dell K."/>
            <person name="Riley L.A."/>
            <person name="Klingeman D.M."/>
            <person name="Guss A.M."/>
        </authorList>
    </citation>
    <scope>NUCLEOTIDE SEQUENCE [LARGE SCALE GENOMIC DNA]</scope>
    <source>
        <strain evidence="3 4">NCIMB702410</strain>
    </source>
</reference>
<dbReference type="SMART" id="SM01007">
    <property type="entry name" value="Aldolase_II"/>
    <property type="match status" value="1"/>
</dbReference>
<dbReference type="RefSeq" id="WP_027894643.1">
    <property type="nucleotide sequence ID" value="NZ_AP031433.1"/>
</dbReference>
<dbReference type="Gene3D" id="3.40.225.10">
    <property type="entry name" value="Class II aldolase/adducin N-terminal domain"/>
    <property type="match status" value="1"/>
</dbReference>